<dbReference type="Gene3D" id="3.20.20.70">
    <property type="entry name" value="Aldolase class I"/>
    <property type="match status" value="1"/>
</dbReference>
<dbReference type="SMART" id="SM00458">
    <property type="entry name" value="RICIN"/>
    <property type="match status" value="1"/>
</dbReference>
<dbReference type="Gene3D" id="2.60.120.560">
    <property type="entry name" value="Exo-inulinase, domain 1"/>
    <property type="match status" value="1"/>
</dbReference>
<dbReference type="InterPro" id="IPR017853">
    <property type="entry name" value="GH"/>
</dbReference>
<dbReference type="Gene3D" id="3.20.20.80">
    <property type="entry name" value="Glycosidases"/>
    <property type="match status" value="1"/>
</dbReference>
<dbReference type="InterPro" id="IPR049161">
    <property type="entry name" value="GH59_cat"/>
</dbReference>
<dbReference type="SUPFAM" id="SSF51445">
    <property type="entry name" value="(Trans)glycosidases"/>
    <property type="match status" value="1"/>
</dbReference>
<dbReference type="Gene3D" id="2.80.10.50">
    <property type="match status" value="2"/>
</dbReference>
<evidence type="ECO:0000313" key="14">
    <source>
        <dbReference type="EMBL" id="GAA1274257.1"/>
    </source>
</evidence>
<evidence type="ECO:0000256" key="10">
    <source>
        <dbReference type="ARBA" id="ARBA00023295"/>
    </source>
</evidence>
<dbReference type="PROSITE" id="PS50231">
    <property type="entry name" value="RICIN_B_LECTIN"/>
    <property type="match status" value="1"/>
</dbReference>
<evidence type="ECO:0000256" key="3">
    <source>
        <dbReference type="ARBA" id="ARBA00022729"/>
    </source>
</evidence>
<dbReference type="InterPro" id="IPR035394">
    <property type="entry name" value="Glyco_hydro_59_dom"/>
</dbReference>
<keyword evidence="3" id="KW-0732">Signal</keyword>
<sequence>MWTGSPSAHAAPTTTVTIDGTQPGRTFDGAGAISGGGGNSRLLADYPEPQRSELLDYLFKPGYGASLQLLKVEIGGDTNSTDGAEPSHMHTRGTVDCDSGYQWWIAEQAKVRNPDIKIAGLAWGAPGWIGNGKFWSQDTIDYYMSWFDCAKKHDLTIDYIGGWNERDYDAGWYKQLKSTLVAKGYGAKVVAADSSGWGLADAIKGDPELGKAIDILGTHYPCGYLTDYKSCPSSDSAQALGKPLWSSENGSQDTDSGAPAVARALNRDYIDGKMTAFFNWPVIAALYPNLAYATAGMSVAQQPWSGHYTIGRTTWVLAHTTQFTRPGWRYIDSAGGYLGGDRANGSYVTLKSTNNSDYSTVIETVDATADQTATFTVKGGLSTGTVRVWSTDLMSSNDAAHFVHDQDVTPSNGTYSLTLKPGHVYTVTTTSGQGKGNAKAPAAAALKLPYADDFDEPAATKSPKYFSDMNGAFETTACGGGRAGTCLRQMAPATPIRWTDEPFNAPYSIMGDRSWANYTVTADALFDEQGSVELLGRVGQQAKNNNGLRAYHLRLDDDGRWAILKSDTSWTFTTLASGKTDAPGLDTWRRLAFRLEGSQLTAFLDGKEIGSANDSSLSTGLAGIGLTGYQTQQFDNFQLTPGTPAAPRLGPVPSALEGKCLDAAKGSSDNGTPAQIWDCNGTRAQQWWWGDGTLRLGGATGKCVDVTRTETANGTPVELWDCNGGQNQQWISQSDGTLVSEQSGRCLDVPRLNTENGTQLVIWDCNGGANQRWTMP</sequence>
<dbReference type="Pfam" id="PF21708">
    <property type="entry name" value="Glyco_hydro_59_C"/>
    <property type="match status" value="1"/>
</dbReference>
<dbReference type="InterPro" id="IPR013320">
    <property type="entry name" value="ConA-like_dom_sf"/>
</dbReference>
<evidence type="ECO:0000256" key="1">
    <source>
        <dbReference type="ARBA" id="ARBA00005637"/>
    </source>
</evidence>
<keyword evidence="9" id="KW-0325">Glycoprotein</keyword>
<dbReference type="Pfam" id="PF02057">
    <property type="entry name" value="Glyco_hydro_59"/>
    <property type="match status" value="1"/>
</dbReference>
<dbReference type="Pfam" id="PF00652">
    <property type="entry name" value="Ricin_B_lectin"/>
    <property type="match status" value="1"/>
</dbReference>
<keyword evidence="5" id="KW-0746">Sphingolipid metabolism</keyword>
<reference evidence="14 15" key="1">
    <citation type="journal article" date="2019" name="Int. J. Syst. Evol. Microbiol.">
        <title>The Global Catalogue of Microorganisms (GCM) 10K type strain sequencing project: providing services to taxonomists for standard genome sequencing and annotation.</title>
        <authorList>
            <consortium name="The Broad Institute Genomics Platform"/>
            <consortium name="The Broad Institute Genome Sequencing Center for Infectious Disease"/>
            <person name="Wu L."/>
            <person name="Ma J."/>
        </authorList>
    </citation>
    <scope>NUCLEOTIDE SEQUENCE [LARGE SCALE GENOMIC DNA]</scope>
    <source>
        <strain evidence="14 15">JCM 11448</strain>
    </source>
</reference>
<dbReference type="SUPFAM" id="SSF49899">
    <property type="entry name" value="Concanavalin A-like lectins/glucanases"/>
    <property type="match status" value="1"/>
</dbReference>
<evidence type="ECO:0000256" key="11">
    <source>
        <dbReference type="ARBA" id="ARBA00033098"/>
    </source>
</evidence>
<keyword evidence="7" id="KW-0443">Lipid metabolism</keyword>
<evidence type="ECO:0000256" key="4">
    <source>
        <dbReference type="ARBA" id="ARBA00022801"/>
    </source>
</evidence>
<evidence type="ECO:0000256" key="5">
    <source>
        <dbReference type="ARBA" id="ARBA00022919"/>
    </source>
</evidence>
<dbReference type="CDD" id="cd23451">
    <property type="entry name" value="beta-trefoil_Ricin_laminarinase"/>
    <property type="match status" value="1"/>
</dbReference>
<organism evidence="14 15">
    <name type="scientific">Streptomyces javensis</name>
    <dbReference type="NCBI Taxonomy" id="114698"/>
    <lineage>
        <taxon>Bacteria</taxon>
        <taxon>Bacillati</taxon>
        <taxon>Actinomycetota</taxon>
        <taxon>Actinomycetes</taxon>
        <taxon>Kitasatosporales</taxon>
        <taxon>Streptomycetaceae</taxon>
        <taxon>Streptomyces</taxon>
        <taxon>Streptomyces violaceusniger group</taxon>
    </lineage>
</organism>
<dbReference type="EMBL" id="BAAAIH010000018">
    <property type="protein sequence ID" value="GAA1274257.1"/>
    <property type="molecule type" value="Genomic_DNA"/>
</dbReference>
<comment type="similarity">
    <text evidence="1">Belongs to the glycosyl hydrolase 59 family.</text>
</comment>
<accession>A0ABN1X2G7</accession>
<evidence type="ECO:0000256" key="12">
    <source>
        <dbReference type="SAM" id="MobiDB-lite"/>
    </source>
</evidence>
<dbReference type="PANTHER" id="PTHR15172:SF1">
    <property type="entry name" value="GALACTOCEREBROSIDASE"/>
    <property type="match status" value="1"/>
</dbReference>
<dbReference type="Pfam" id="PF17387">
    <property type="entry name" value="Glyco_hydro_59M"/>
    <property type="match status" value="1"/>
</dbReference>
<evidence type="ECO:0000256" key="8">
    <source>
        <dbReference type="ARBA" id="ARBA00023157"/>
    </source>
</evidence>
<gene>
    <name evidence="14" type="ORF">GCM10009579_36460</name>
</gene>
<dbReference type="PRINTS" id="PR00850">
    <property type="entry name" value="GLHYDRLASE59"/>
</dbReference>
<comment type="caution">
    <text evidence="14">The sequence shown here is derived from an EMBL/GenBank/DDBJ whole genome shotgun (WGS) entry which is preliminary data.</text>
</comment>
<dbReference type="InterPro" id="IPR000772">
    <property type="entry name" value="Ricin_B_lectin"/>
</dbReference>
<protein>
    <recommendedName>
        <fullName evidence="2">galactosylceramidase</fullName>
        <ecNumber evidence="2">3.2.1.46</ecNumber>
    </recommendedName>
    <alternativeName>
        <fullName evidence="11">Galactosylceramidase</fullName>
    </alternativeName>
</protein>
<evidence type="ECO:0000313" key="15">
    <source>
        <dbReference type="Proteomes" id="UP001500282"/>
    </source>
</evidence>
<evidence type="ECO:0000256" key="7">
    <source>
        <dbReference type="ARBA" id="ARBA00023098"/>
    </source>
</evidence>
<dbReference type="InterPro" id="IPR035992">
    <property type="entry name" value="Ricin_B-like_lectins"/>
</dbReference>
<feature type="region of interest" description="Disordered" evidence="12">
    <location>
        <begin position="1"/>
        <end position="32"/>
    </location>
</feature>
<dbReference type="InterPro" id="IPR013785">
    <property type="entry name" value="Aldolase_TIM"/>
</dbReference>
<evidence type="ECO:0000256" key="9">
    <source>
        <dbReference type="ARBA" id="ARBA00023180"/>
    </source>
</evidence>
<evidence type="ECO:0000256" key="6">
    <source>
        <dbReference type="ARBA" id="ARBA00022963"/>
    </source>
</evidence>
<keyword evidence="4" id="KW-0378">Hydrolase</keyword>
<feature type="compositionally biased region" description="Polar residues" evidence="12">
    <location>
        <begin position="1"/>
        <end position="24"/>
    </location>
</feature>
<dbReference type="InterPro" id="IPR001286">
    <property type="entry name" value="Glyco_hydro_59"/>
</dbReference>
<dbReference type="InterPro" id="IPR049162">
    <property type="entry name" value="GH59_C"/>
</dbReference>
<dbReference type="Proteomes" id="UP001500282">
    <property type="component" value="Unassembled WGS sequence"/>
</dbReference>
<dbReference type="EC" id="3.2.1.46" evidence="2"/>
<name>A0ABN1X2G7_9ACTN</name>
<keyword evidence="10" id="KW-0326">Glycosidase</keyword>
<evidence type="ECO:0000259" key="13">
    <source>
        <dbReference type="SMART" id="SM00458"/>
    </source>
</evidence>
<feature type="domain" description="Ricin B lectin" evidence="13">
    <location>
        <begin position="643"/>
        <end position="776"/>
    </location>
</feature>
<dbReference type="SUPFAM" id="SSF50370">
    <property type="entry name" value="Ricin B-like lectins"/>
    <property type="match status" value="1"/>
</dbReference>
<dbReference type="PANTHER" id="PTHR15172">
    <property type="entry name" value="GALACTOCEREBROSIDASE"/>
    <property type="match status" value="1"/>
</dbReference>
<keyword evidence="8" id="KW-1015">Disulfide bond</keyword>
<proteinExistence type="inferred from homology"/>
<evidence type="ECO:0000256" key="2">
    <source>
        <dbReference type="ARBA" id="ARBA00012657"/>
    </source>
</evidence>
<keyword evidence="15" id="KW-1185">Reference proteome</keyword>
<keyword evidence="6" id="KW-0442">Lipid degradation</keyword>